<evidence type="ECO:0000259" key="2">
    <source>
        <dbReference type="Pfam" id="PF17881"/>
    </source>
</evidence>
<dbReference type="Proteomes" id="UP000515679">
    <property type="component" value="Chromosome"/>
</dbReference>
<keyword evidence="1" id="KW-0472">Membrane</keyword>
<evidence type="ECO:0000313" key="3">
    <source>
        <dbReference type="EMBL" id="QMV44418.1"/>
    </source>
</evidence>
<gene>
    <name evidence="3" type="ORF">FPL14_27060</name>
</gene>
<sequence>MNLSRSEGQRKTPSLSLGRWIVILTGFILFVIVSLVLFVRSADSEYRAGEKQAIRIAKEQGGLSEIADVVTHTWDETVWVVTGKDSEGETWMVWERQEELVRKKLSENMSEEQMLAKFSQEHSGSPIRIIPGWFKGQPAWEIRYWSEKEKQHQSLDFYSFEDGHMLRTYVLSS</sequence>
<keyword evidence="1" id="KW-1133">Transmembrane helix</keyword>
<dbReference type="EMBL" id="CP041969">
    <property type="protein sequence ID" value="QMV44418.1"/>
    <property type="molecule type" value="Genomic_DNA"/>
</dbReference>
<feature type="domain" description="Cell wall elongation regulator TseB-like" evidence="2">
    <location>
        <begin position="52"/>
        <end position="94"/>
    </location>
</feature>
<dbReference type="AlphaFoldDB" id="A0A7G5C5D4"/>
<dbReference type="Gene3D" id="3.10.450.40">
    <property type="match status" value="2"/>
</dbReference>
<dbReference type="SUPFAM" id="SSF54403">
    <property type="entry name" value="Cystatin/monellin"/>
    <property type="match status" value="2"/>
</dbReference>
<dbReference type="Pfam" id="PF17881">
    <property type="entry name" value="TseB"/>
    <property type="match status" value="1"/>
</dbReference>
<feature type="transmembrane region" description="Helical" evidence="1">
    <location>
        <begin position="20"/>
        <end position="39"/>
    </location>
</feature>
<dbReference type="InterPro" id="IPR041401">
    <property type="entry name" value="TseB-like_dom"/>
</dbReference>
<protein>
    <recommendedName>
        <fullName evidence="2">Cell wall elongation regulator TseB-like domain-containing protein</fullName>
    </recommendedName>
</protein>
<organism evidence="3 4">
    <name type="scientific">Cohnella cholangitidis</name>
    <dbReference type="NCBI Taxonomy" id="2598458"/>
    <lineage>
        <taxon>Bacteria</taxon>
        <taxon>Bacillati</taxon>
        <taxon>Bacillota</taxon>
        <taxon>Bacilli</taxon>
        <taxon>Bacillales</taxon>
        <taxon>Paenibacillaceae</taxon>
        <taxon>Cohnella</taxon>
    </lineage>
</organism>
<dbReference type="KEGG" id="cchl:FPL14_27060"/>
<proteinExistence type="predicted"/>
<dbReference type="InterPro" id="IPR046350">
    <property type="entry name" value="Cystatin_sf"/>
</dbReference>
<evidence type="ECO:0000313" key="4">
    <source>
        <dbReference type="Proteomes" id="UP000515679"/>
    </source>
</evidence>
<name>A0A7G5C5D4_9BACL</name>
<dbReference type="RefSeq" id="WP_182300654.1">
    <property type="nucleotide sequence ID" value="NZ_CP041969.1"/>
</dbReference>
<keyword evidence="1" id="KW-0812">Transmembrane</keyword>
<accession>A0A7G5C5D4</accession>
<evidence type="ECO:0000256" key="1">
    <source>
        <dbReference type="SAM" id="Phobius"/>
    </source>
</evidence>
<keyword evidence="4" id="KW-1185">Reference proteome</keyword>
<reference evidence="3 4" key="1">
    <citation type="submission" date="2019-07" db="EMBL/GenBank/DDBJ databases">
        <authorList>
            <person name="Kim J.K."/>
            <person name="Cheong H.-M."/>
            <person name="Choi Y."/>
            <person name="Hwang K.J."/>
            <person name="Lee S."/>
            <person name="Choi C."/>
        </authorList>
    </citation>
    <scope>NUCLEOTIDE SEQUENCE [LARGE SCALE GENOMIC DNA]</scope>
    <source>
        <strain evidence="3 4">KS 22</strain>
    </source>
</reference>